<evidence type="ECO:0000256" key="1">
    <source>
        <dbReference type="SAM" id="MobiDB-lite"/>
    </source>
</evidence>
<dbReference type="RefSeq" id="XP_007756158.1">
    <property type="nucleotide sequence ID" value="XM_007757968.1"/>
</dbReference>
<dbReference type="VEuPathDB" id="FungiDB:A1O7_03952"/>
<dbReference type="EMBL" id="AMGW01000003">
    <property type="protein sequence ID" value="EXJ59805.1"/>
    <property type="molecule type" value="Genomic_DNA"/>
</dbReference>
<feature type="region of interest" description="Disordered" evidence="1">
    <location>
        <begin position="217"/>
        <end position="274"/>
    </location>
</feature>
<dbReference type="Proteomes" id="UP000019473">
    <property type="component" value="Unassembled WGS sequence"/>
</dbReference>
<dbReference type="AlphaFoldDB" id="W9W459"/>
<proteinExistence type="predicted"/>
<organism evidence="2 3">
    <name type="scientific">Cladophialophora yegresii CBS 114405</name>
    <dbReference type="NCBI Taxonomy" id="1182544"/>
    <lineage>
        <taxon>Eukaryota</taxon>
        <taxon>Fungi</taxon>
        <taxon>Dikarya</taxon>
        <taxon>Ascomycota</taxon>
        <taxon>Pezizomycotina</taxon>
        <taxon>Eurotiomycetes</taxon>
        <taxon>Chaetothyriomycetidae</taxon>
        <taxon>Chaetothyriales</taxon>
        <taxon>Herpotrichiellaceae</taxon>
        <taxon>Cladophialophora</taxon>
    </lineage>
</organism>
<dbReference type="OrthoDB" id="10506284at2759"/>
<protein>
    <submittedName>
        <fullName evidence="2">Uncharacterized protein</fullName>
    </submittedName>
</protein>
<dbReference type="GeneID" id="19178543"/>
<sequence>MCYTYVTRPYCPCCRVFVKNVNEEDIKEKICPIHAPCKVRQRRPLRRSPRVDVVGTVCADCTWKGARALFARSTAAERHRTTFPPPEEVSPVPNPIGANGSYVGGHVEEIHVDTLTLEDGADFEAQGASYLGTELMKELGEQEMQPTYPARRHSGALSTALSSSSDSIQGSSHCCSVPKRDSAHIGSVPMGLGVPGAPTMPRADRLRLAAAAAAWAALAKSSPSPPRNAGSRRHSRPYDPATPPRPRSYHQPQRQSMGPPAHGGAHKRENVARK</sequence>
<evidence type="ECO:0000313" key="2">
    <source>
        <dbReference type="EMBL" id="EXJ59805.1"/>
    </source>
</evidence>
<feature type="region of interest" description="Disordered" evidence="1">
    <location>
        <begin position="151"/>
        <end position="176"/>
    </location>
</feature>
<comment type="caution">
    <text evidence="2">The sequence shown here is derived from an EMBL/GenBank/DDBJ whole genome shotgun (WGS) entry which is preliminary data.</text>
</comment>
<dbReference type="HOGENOM" id="CLU_976603_0_0_1"/>
<gene>
    <name evidence="2" type="ORF">A1O7_03952</name>
</gene>
<reference evidence="2 3" key="1">
    <citation type="submission" date="2013-03" db="EMBL/GenBank/DDBJ databases">
        <title>The Genome Sequence of Cladophialophora yegresii CBS 114405.</title>
        <authorList>
            <consortium name="The Broad Institute Genomics Platform"/>
            <person name="Cuomo C."/>
            <person name="de Hoog S."/>
            <person name="Gorbushina A."/>
            <person name="Walker B."/>
            <person name="Young S.K."/>
            <person name="Zeng Q."/>
            <person name="Gargeya S."/>
            <person name="Fitzgerald M."/>
            <person name="Haas B."/>
            <person name="Abouelleil A."/>
            <person name="Allen A.W."/>
            <person name="Alvarado L."/>
            <person name="Arachchi H.M."/>
            <person name="Berlin A.M."/>
            <person name="Chapman S.B."/>
            <person name="Gainer-Dewar J."/>
            <person name="Goldberg J."/>
            <person name="Griggs A."/>
            <person name="Gujja S."/>
            <person name="Hansen M."/>
            <person name="Howarth C."/>
            <person name="Imamovic A."/>
            <person name="Ireland A."/>
            <person name="Larimer J."/>
            <person name="McCowan C."/>
            <person name="Murphy C."/>
            <person name="Pearson M."/>
            <person name="Poon T.W."/>
            <person name="Priest M."/>
            <person name="Roberts A."/>
            <person name="Saif S."/>
            <person name="Shea T."/>
            <person name="Sisk P."/>
            <person name="Sykes S."/>
            <person name="Wortman J."/>
            <person name="Nusbaum C."/>
            <person name="Birren B."/>
        </authorList>
    </citation>
    <scope>NUCLEOTIDE SEQUENCE [LARGE SCALE GENOMIC DNA]</scope>
    <source>
        <strain evidence="2 3">CBS 114405</strain>
    </source>
</reference>
<feature type="compositionally biased region" description="Low complexity" evidence="1">
    <location>
        <begin position="155"/>
        <end position="176"/>
    </location>
</feature>
<evidence type="ECO:0000313" key="3">
    <source>
        <dbReference type="Proteomes" id="UP000019473"/>
    </source>
</evidence>
<accession>W9W459</accession>
<name>W9W459_9EURO</name>
<keyword evidence="3" id="KW-1185">Reference proteome</keyword>